<evidence type="ECO:0000313" key="2">
    <source>
        <dbReference type="Proteomes" id="UP001589865"/>
    </source>
</evidence>
<gene>
    <name evidence="1" type="ORF">ACFFGY_05590</name>
</gene>
<dbReference type="Proteomes" id="UP001589865">
    <property type="component" value="Unassembled WGS sequence"/>
</dbReference>
<accession>A0ABV6JPR1</accession>
<reference evidence="1 2" key="1">
    <citation type="submission" date="2024-09" db="EMBL/GenBank/DDBJ databases">
        <authorList>
            <person name="Sun Q."/>
            <person name="Mori K."/>
        </authorList>
    </citation>
    <scope>NUCLEOTIDE SEQUENCE [LARGE SCALE GENOMIC DNA]</scope>
    <source>
        <strain evidence="1 2">TBRC 5777</strain>
    </source>
</reference>
<organism evidence="1 2">
    <name type="scientific">Roseomonas elaeocarpi</name>
    <dbReference type="NCBI Taxonomy" id="907779"/>
    <lineage>
        <taxon>Bacteria</taxon>
        <taxon>Pseudomonadati</taxon>
        <taxon>Pseudomonadota</taxon>
        <taxon>Alphaproteobacteria</taxon>
        <taxon>Acetobacterales</taxon>
        <taxon>Roseomonadaceae</taxon>
        <taxon>Roseomonas</taxon>
    </lineage>
</organism>
<keyword evidence="2" id="KW-1185">Reference proteome</keyword>
<name>A0ABV6JPR1_9PROT</name>
<sequence>MFLVAPLRLLQDQEEFRRQFRWLPARPEPHDDAALPPQMRVPLKNVTPDDLDFGFHAGQGQHCPSFLWRYDNKGESSTAATDRQHIDIVS</sequence>
<dbReference type="RefSeq" id="WP_377043437.1">
    <property type="nucleotide sequence ID" value="NZ_JBHLUN010000005.1"/>
</dbReference>
<protein>
    <submittedName>
        <fullName evidence="1">Uncharacterized protein</fullName>
    </submittedName>
</protein>
<dbReference type="EMBL" id="JBHLUN010000005">
    <property type="protein sequence ID" value="MFC0407712.1"/>
    <property type="molecule type" value="Genomic_DNA"/>
</dbReference>
<comment type="caution">
    <text evidence="1">The sequence shown here is derived from an EMBL/GenBank/DDBJ whole genome shotgun (WGS) entry which is preliminary data.</text>
</comment>
<evidence type="ECO:0000313" key="1">
    <source>
        <dbReference type="EMBL" id="MFC0407712.1"/>
    </source>
</evidence>
<proteinExistence type="predicted"/>